<feature type="region of interest" description="Disordered" evidence="1">
    <location>
        <begin position="183"/>
        <end position="228"/>
    </location>
</feature>
<evidence type="ECO:0000313" key="2">
    <source>
        <dbReference type="EMBL" id="CCF53770.1"/>
    </source>
</evidence>
<sequence length="228" mass="25829">MVEDAEPQAGASARTKGGRKGKMTQGAYNKKHLKWSHTLNDTLTNALCRTIDTTGEHNINYLVLDIIREYLTFHQVWRKIENRLTNKATKTSHRLALISQLGDIKMFHSNTRKLIQEIQSIQTKSSLLGKPFANNTLFLALQKCTICHPVYKETVTTVHQIDFITLAIALRFHQTAVESIPMQKIDPQQASTRIAGSDNQDRQAEETKMGNNNASPKNTSRSQQIQCW</sequence>
<dbReference type="AlphaFoldDB" id="I2G3M7"/>
<keyword evidence="3" id="KW-1185">Reference proteome</keyword>
<protein>
    <submittedName>
        <fullName evidence="2">Conserved uncharacterized protein</fullName>
    </submittedName>
</protein>
<feature type="compositionally biased region" description="Basic and acidic residues" evidence="1">
    <location>
        <begin position="199"/>
        <end position="208"/>
    </location>
</feature>
<gene>
    <name evidence="2" type="ORF">UHOR_00109</name>
</gene>
<feature type="compositionally biased region" description="Polar residues" evidence="1">
    <location>
        <begin position="186"/>
        <end position="198"/>
    </location>
</feature>
<evidence type="ECO:0000313" key="3">
    <source>
        <dbReference type="Proteomes" id="UP000006174"/>
    </source>
</evidence>
<reference evidence="2 3" key="1">
    <citation type="journal article" date="2012" name="Plant Cell">
        <title>Genome comparison of barley and maize smut fungi reveals targeted loss of RNA silencing components and species-specific presence of transposable elements.</title>
        <authorList>
            <person name="Laurie J.D."/>
            <person name="Ali S."/>
            <person name="Linning R."/>
            <person name="Mannhaupt G."/>
            <person name="Wong P."/>
            <person name="Gueldener U."/>
            <person name="Muensterkoetter M."/>
            <person name="Moore R."/>
            <person name="Kahmann R."/>
            <person name="Bakkeren G."/>
            <person name="Schirawski J."/>
        </authorList>
    </citation>
    <scope>NUCLEOTIDE SEQUENCE [LARGE SCALE GENOMIC DNA]</scope>
    <source>
        <strain evidence="3">Uh4875-4</strain>
    </source>
</reference>
<accession>I2G3M7</accession>
<dbReference type="Proteomes" id="UP000006174">
    <property type="component" value="Unassembled WGS sequence"/>
</dbReference>
<feature type="region of interest" description="Disordered" evidence="1">
    <location>
        <begin position="1"/>
        <end position="24"/>
    </location>
</feature>
<dbReference type="HOGENOM" id="CLU_087702_0_0_1"/>
<name>I2G3M7_USTHO</name>
<comment type="caution">
    <text evidence="2">The sequence shown here is derived from an EMBL/GenBank/DDBJ whole genome shotgun (WGS) entry which is preliminary data.</text>
</comment>
<dbReference type="EMBL" id="CAGI01000185">
    <property type="protein sequence ID" value="CCF53770.1"/>
    <property type="molecule type" value="Genomic_DNA"/>
</dbReference>
<organism evidence="2 3">
    <name type="scientific">Ustilago hordei</name>
    <name type="common">Barley covered smut fungus</name>
    <dbReference type="NCBI Taxonomy" id="120017"/>
    <lineage>
        <taxon>Eukaryota</taxon>
        <taxon>Fungi</taxon>
        <taxon>Dikarya</taxon>
        <taxon>Basidiomycota</taxon>
        <taxon>Ustilaginomycotina</taxon>
        <taxon>Ustilaginomycetes</taxon>
        <taxon>Ustilaginales</taxon>
        <taxon>Ustilaginaceae</taxon>
        <taxon>Ustilago</taxon>
    </lineage>
</organism>
<feature type="compositionally biased region" description="Polar residues" evidence="1">
    <location>
        <begin position="209"/>
        <end position="228"/>
    </location>
</feature>
<proteinExistence type="predicted"/>
<feature type="non-terminal residue" evidence="2">
    <location>
        <position position="1"/>
    </location>
</feature>
<evidence type="ECO:0000256" key="1">
    <source>
        <dbReference type="SAM" id="MobiDB-lite"/>
    </source>
</evidence>